<dbReference type="InterPro" id="IPR044643">
    <property type="entry name" value="TrpF_fam"/>
</dbReference>
<evidence type="ECO:0000256" key="2">
    <source>
        <dbReference type="ARBA" id="ARBA00012572"/>
    </source>
</evidence>
<dbReference type="GO" id="GO:0000162">
    <property type="term" value="P:L-tryptophan biosynthetic process"/>
    <property type="evidence" value="ECO:0007669"/>
    <property type="project" value="UniProtKB-UniPathway"/>
</dbReference>
<evidence type="ECO:0000256" key="4">
    <source>
        <dbReference type="ARBA" id="ARBA00022822"/>
    </source>
</evidence>
<keyword evidence="5" id="KW-0057">Aromatic amino acid biosynthesis</keyword>
<dbReference type="PANTHER" id="PTHR42894">
    <property type="entry name" value="N-(5'-PHOSPHORIBOSYL)ANTHRANILATE ISOMERASE"/>
    <property type="match status" value="1"/>
</dbReference>
<protein>
    <recommendedName>
        <fullName evidence="2">phosphoribosylanthranilate isomerase</fullName>
        <ecNumber evidence="2">5.3.1.24</ecNumber>
    </recommendedName>
</protein>
<dbReference type="CDD" id="cd00405">
    <property type="entry name" value="PRAI"/>
    <property type="match status" value="1"/>
</dbReference>
<dbReference type="UniPathway" id="UPA00035">
    <property type="reaction ID" value="UER00042"/>
</dbReference>
<evidence type="ECO:0000256" key="6">
    <source>
        <dbReference type="ARBA" id="ARBA00023235"/>
    </source>
</evidence>
<dbReference type="EC" id="5.3.1.24" evidence="2"/>
<dbReference type="AlphaFoldDB" id="A0A0W8E6M8"/>
<dbReference type="EMBL" id="LNQE01001860">
    <property type="protein sequence ID" value="KUG04077.1"/>
    <property type="molecule type" value="Genomic_DNA"/>
</dbReference>
<dbReference type="Pfam" id="PF00697">
    <property type="entry name" value="PRAI"/>
    <property type="match status" value="1"/>
</dbReference>
<comment type="pathway">
    <text evidence="1">Amino-acid biosynthesis; L-tryptophan biosynthesis; L-tryptophan from chorismate: step 3/5.</text>
</comment>
<evidence type="ECO:0000256" key="3">
    <source>
        <dbReference type="ARBA" id="ARBA00022605"/>
    </source>
</evidence>
<proteinExistence type="inferred from homology"/>
<dbReference type="Gene3D" id="3.20.20.70">
    <property type="entry name" value="Aldolase class I"/>
    <property type="match status" value="1"/>
</dbReference>
<dbReference type="InterPro" id="IPR013785">
    <property type="entry name" value="Aldolase_TIM"/>
</dbReference>
<dbReference type="HAMAP" id="MF_00135">
    <property type="entry name" value="PRAI"/>
    <property type="match status" value="1"/>
</dbReference>
<comment type="caution">
    <text evidence="8">The sequence shown here is derived from an EMBL/GenBank/DDBJ whole genome shotgun (WGS) entry which is preliminary data.</text>
</comment>
<evidence type="ECO:0000313" key="8">
    <source>
        <dbReference type="EMBL" id="KUG04077.1"/>
    </source>
</evidence>
<gene>
    <name evidence="8" type="ORF">ASZ90_018523</name>
</gene>
<evidence type="ECO:0000256" key="1">
    <source>
        <dbReference type="ARBA" id="ARBA00004664"/>
    </source>
</evidence>
<dbReference type="GO" id="GO:0004640">
    <property type="term" value="F:phosphoribosylanthranilate isomerase activity"/>
    <property type="evidence" value="ECO:0007669"/>
    <property type="project" value="UniProtKB-EC"/>
</dbReference>
<accession>A0A0W8E6M8</accession>
<dbReference type="InterPro" id="IPR001240">
    <property type="entry name" value="PRAI_dom"/>
</dbReference>
<keyword evidence="4" id="KW-0822">Tryptophan biosynthesis</keyword>
<sequence length="224" mass="24271">MIRIKICGIMNREDLDLCVKAGVHTLGFVVDYPLPVPWNLNPEQARQLIDGVPPLVRSSVVTGGSVEKVMAIARAIRPDMIQLHYQETLAEVAEMARQLSYLGIKVIKALRIDEEGRCAFEIPDPVAAARALSETGITALLIDSFTSSLPGGTGVAVDLSTFRAIQQASVLPVILAGGLNSDNIGQIVREVRPCAVDVLTGVEDRPGRKSPEKVYRFMEEILAV</sequence>
<keyword evidence="6 8" id="KW-0413">Isomerase</keyword>
<keyword evidence="3" id="KW-0028">Amino-acid biosynthesis</keyword>
<organism evidence="8">
    <name type="scientific">hydrocarbon metagenome</name>
    <dbReference type="NCBI Taxonomy" id="938273"/>
    <lineage>
        <taxon>unclassified sequences</taxon>
        <taxon>metagenomes</taxon>
        <taxon>ecological metagenomes</taxon>
    </lineage>
</organism>
<feature type="domain" description="N-(5'phosphoribosyl) anthranilate isomerase (PRAI)" evidence="7">
    <location>
        <begin position="5"/>
        <end position="219"/>
    </location>
</feature>
<dbReference type="SUPFAM" id="SSF51366">
    <property type="entry name" value="Ribulose-phoshate binding barrel"/>
    <property type="match status" value="1"/>
</dbReference>
<evidence type="ECO:0000256" key="5">
    <source>
        <dbReference type="ARBA" id="ARBA00023141"/>
    </source>
</evidence>
<dbReference type="InterPro" id="IPR011060">
    <property type="entry name" value="RibuloseP-bd_barrel"/>
</dbReference>
<dbReference type="PANTHER" id="PTHR42894:SF1">
    <property type="entry name" value="N-(5'-PHOSPHORIBOSYL)ANTHRANILATE ISOMERASE"/>
    <property type="match status" value="1"/>
</dbReference>
<name>A0A0W8E6M8_9ZZZZ</name>
<evidence type="ECO:0000259" key="7">
    <source>
        <dbReference type="Pfam" id="PF00697"/>
    </source>
</evidence>
<reference evidence="8" key="1">
    <citation type="journal article" date="2015" name="Proc. Natl. Acad. Sci. U.S.A.">
        <title>Networks of energetic and metabolic interactions define dynamics in microbial communities.</title>
        <authorList>
            <person name="Embree M."/>
            <person name="Liu J.K."/>
            <person name="Al-Bassam M.M."/>
            <person name="Zengler K."/>
        </authorList>
    </citation>
    <scope>NUCLEOTIDE SEQUENCE</scope>
</reference>